<evidence type="ECO:0000256" key="3">
    <source>
        <dbReference type="ARBA" id="ARBA00012741"/>
    </source>
</evidence>
<dbReference type="InterPro" id="IPR013780">
    <property type="entry name" value="Glyco_hydro_b"/>
</dbReference>
<dbReference type="SUPFAM" id="SSF51445">
    <property type="entry name" value="(Trans)glycosidases"/>
    <property type="match status" value="1"/>
</dbReference>
<evidence type="ECO:0000313" key="9">
    <source>
        <dbReference type="Proteomes" id="UP000594454"/>
    </source>
</evidence>
<keyword evidence="6" id="KW-0378">Hydrolase</keyword>
<dbReference type="PANTHER" id="PTHR10357:SF234">
    <property type="entry name" value="MALTASE A2-RELATED"/>
    <property type="match status" value="1"/>
</dbReference>
<evidence type="ECO:0000256" key="1">
    <source>
        <dbReference type="ARBA" id="ARBA00001657"/>
    </source>
</evidence>
<dbReference type="PANTHER" id="PTHR10357">
    <property type="entry name" value="ALPHA-AMYLASE FAMILY MEMBER"/>
    <property type="match status" value="1"/>
</dbReference>
<keyword evidence="4" id="KW-0732">Signal</keyword>
<evidence type="ECO:0000256" key="5">
    <source>
        <dbReference type="ARBA" id="ARBA00023180"/>
    </source>
</evidence>
<evidence type="ECO:0000256" key="4">
    <source>
        <dbReference type="ARBA" id="ARBA00022729"/>
    </source>
</evidence>
<dbReference type="Pfam" id="PF00128">
    <property type="entry name" value="Alpha-amylase"/>
    <property type="match status" value="1"/>
</dbReference>
<evidence type="ECO:0000256" key="2">
    <source>
        <dbReference type="ARBA" id="ARBA00008061"/>
    </source>
</evidence>
<dbReference type="FunFam" id="3.90.400.10:FF:000001">
    <property type="entry name" value="Maltase A3, isoform A"/>
    <property type="match status" value="1"/>
</dbReference>
<dbReference type="EMBL" id="LR899012">
    <property type="protein sequence ID" value="CAD7089385.1"/>
    <property type="molecule type" value="Genomic_DNA"/>
</dbReference>
<dbReference type="Proteomes" id="UP000594454">
    <property type="component" value="Chromosome 4"/>
</dbReference>
<dbReference type="Gene3D" id="3.20.20.80">
    <property type="entry name" value="Glycosidases"/>
    <property type="match status" value="1"/>
</dbReference>
<protein>
    <recommendedName>
        <fullName evidence="3">alpha-glucosidase</fullName>
        <ecNumber evidence="3">3.2.1.20</ecNumber>
    </recommendedName>
</protein>
<name>A0A7R8UYA5_HERIL</name>
<keyword evidence="9" id="KW-1185">Reference proteome</keyword>
<proteinExistence type="inferred from homology"/>
<gene>
    <name evidence="8" type="ORF">HERILL_LOCUS11940</name>
</gene>
<dbReference type="GO" id="GO:0004558">
    <property type="term" value="F:alpha-1,4-glucosidase activity"/>
    <property type="evidence" value="ECO:0007669"/>
    <property type="project" value="UniProtKB-EC"/>
</dbReference>
<dbReference type="Gene3D" id="3.90.400.10">
    <property type="entry name" value="Oligo-1,6-glucosidase, Domain 2"/>
    <property type="match status" value="1"/>
</dbReference>
<comment type="similarity">
    <text evidence="2">Belongs to the glycosyl hydrolase 13 family.</text>
</comment>
<evidence type="ECO:0000259" key="7">
    <source>
        <dbReference type="SMART" id="SM00642"/>
    </source>
</evidence>
<sequence>MLTIMKKNDCDNFGTTLSIRVLIGLSSRNIFSINAGPYPNFHSELELQLLDQEKDWWESSSLYQIYPRSFKDSDGDGIGDIKGITQSLQYLKEIGVTGTWLSPIFKSPMADFGYDIADFYDIQPEYGTLEDFDELIAEARKLGLKIILDFVPNHSSDECEWFQKSLNKQDGYDDFYVWHPGFPDPNNSSNRLPPSNWVSVFRKSAWTWREERQEFYLHQFAIKQPDLNYRNPAVVEKMKDVLTFWFDRGADGFRIDAIPHLFEKETDSNGNFLDEPWGGWTNDTDDYEYLDHIYTKDQPETIDMVYQWRKLADDYQKEHGGDTKILLTEAYSPIDVIMQYYGNGTHEGAHIPFNFLFIEELNGDSNANDYKNVINKWMDNMPAGRTANWVLGNHDKSRVGSRFGEEKIDLLNMLMMVMPGATVTYNGEEIGMTDVYISWNDTVDPQACNTNPDIYLWYTRDPARTPFQWDDSTSAGFSTNKSTWLPVAENYAEVNVKQERKFIKSHLHTYNRAKALRSTKTLQDGNMKVEAVQDRVLVIIRELSGQPTYVYVANIGSKLERVDLTTVTNLPNVLNVAVSSIQSPRRIGESIKTKELILLPNEALILQTGSSSTSILGYYFYLFK</sequence>
<dbReference type="InterPro" id="IPR017853">
    <property type="entry name" value="GH"/>
</dbReference>
<dbReference type="InterPro" id="IPR045857">
    <property type="entry name" value="O16G_dom_2"/>
</dbReference>
<dbReference type="AlphaFoldDB" id="A0A7R8UYA5"/>
<accession>A0A7R8UYA5</accession>
<dbReference type="CDD" id="cd11328">
    <property type="entry name" value="AmyAc_maltase"/>
    <property type="match status" value="1"/>
</dbReference>
<dbReference type="InterPro" id="IPR006047">
    <property type="entry name" value="GH13_cat_dom"/>
</dbReference>
<dbReference type="InParanoid" id="A0A7R8UYA5"/>
<dbReference type="EC" id="3.2.1.20" evidence="3"/>
<comment type="catalytic activity">
    <reaction evidence="1">
        <text>Hydrolysis of terminal, non-reducing (1-&gt;4)-linked alpha-D-glucose residues with release of alpha-D-glucose.</text>
        <dbReference type="EC" id="3.2.1.20"/>
    </reaction>
</comment>
<evidence type="ECO:0000313" key="8">
    <source>
        <dbReference type="EMBL" id="CAD7089385.1"/>
    </source>
</evidence>
<keyword evidence="5" id="KW-0325">Glycoprotein</keyword>
<keyword evidence="6" id="KW-0326">Glycosidase</keyword>
<reference evidence="8 9" key="1">
    <citation type="submission" date="2020-11" db="EMBL/GenBank/DDBJ databases">
        <authorList>
            <person name="Wallbank WR R."/>
            <person name="Pardo Diaz C."/>
            <person name="Kozak K."/>
            <person name="Martin S."/>
            <person name="Jiggins C."/>
            <person name="Moest M."/>
            <person name="Warren A I."/>
            <person name="Generalovic N T."/>
            <person name="Byers J.R.P. K."/>
            <person name="Montejo-Kovacevich G."/>
            <person name="Yen C E."/>
        </authorList>
    </citation>
    <scope>NUCLEOTIDE SEQUENCE [LARGE SCALE GENOMIC DNA]</scope>
</reference>
<organism evidence="8 9">
    <name type="scientific">Hermetia illucens</name>
    <name type="common">Black soldier fly</name>
    <dbReference type="NCBI Taxonomy" id="343691"/>
    <lineage>
        <taxon>Eukaryota</taxon>
        <taxon>Metazoa</taxon>
        <taxon>Ecdysozoa</taxon>
        <taxon>Arthropoda</taxon>
        <taxon>Hexapoda</taxon>
        <taxon>Insecta</taxon>
        <taxon>Pterygota</taxon>
        <taxon>Neoptera</taxon>
        <taxon>Endopterygota</taxon>
        <taxon>Diptera</taxon>
        <taxon>Brachycera</taxon>
        <taxon>Stratiomyomorpha</taxon>
        <taxon>Stratiomyidae</taxon>
        <taxon>Hermetiinae</taxon>
        <taxon>Hermetia</taxon>
    </lineage>
</organism>
<dbReference type="FunCoup" id="A0A7R8UYA5">
    <property type="interactions" value="45"/>
</dbReference>
<feature type="domain" description="Glycosyl hydrolase family 13 catalytic" evidence="7">
    <location>
        <begin position="64"/>
        <end position="464"/>
    </location>
</feature>
<dbReference type="OrthoDB" id="1740265at2759"/>
<dbReference type="Gene3D" id="2.60.40.1180">
    <property type="entry name" value="Golgi alpha-mannosidase II"/>
    <property type="match status" value="1"/>
</dbReference>
<dbReference type="GO" id="GO:0005975">
    <property type="term" value="P:carbohydrate metabolic process"/>
    <property type="evidence" value="ECO:0007669"/>
    <property type="project" value="InterPro"/>
</dbReference>
<dbReference type="SMART" id="SM00642">
    <property type="entry name" value="Aamy"/>
    <property type="match status" value="1"/>
</dbReference>
<evidence type="ECO:0000256" key="6">
    <source>
        <dbReference type="ARBA" id="ARBA00023295"/>
    </source>
</evidence>